<dbReference type="GO" id="GO:0004312">
    <property type="term" value="F:fatty acid synthase activity"/>
    <property type="evidence" value="ECO:0007669"/>
    <property type="project" value="TreeGrafter"/>
</dbReference>
<feature type="region of interest" description="N-terminal hotdog fold" evidence="2">
    <location>
        <begin position="1"/>
        <end position="63"/>
    </location>
</feature>
<dbReference type="Proteomes" id="UP000516380">
    <property type="component" value="Chromosome"/>
</dbReference>
<protein>
    <recommendedName>
        <fullName evidence="3">PKS/mFAS DH domain-containing protein</fullName>
    </recommendedName>
</protein>
<dbReference type="Gene3D" id="3.40.50.720">
    <property type="entry name" value="NAD(P)-binding Rossmann-like Domain"/>
    <property type="match status" value="1"/>
</dbReference>
<dbReference type="EMBL" id="AP023343">
    <property type="protein sequence ID" value="BCI87917.1"/>
    <property type="molecule type" value="Genomic_DNA"/>
</dbReference>
<dbReference type="InterPro" id="IPR055123">
    <property type="entry name" value="SpnB-like_Rossmann"/>
</dbReference>
<dbReference type="Gene3D" id="3.10.129.110">
    <property type="entry name" value="Polyketide synthase dehydratase"/>
    <property type="match status" value="1"/>
</dbReference>
<keyword evidence="1" id="KW-0808">Transferase</keyword>
<reference evidence="4 5" key="1">
    <citation type="submission" date="2020-07" db="EMBL/GenBank/DDBJ databases">
        <title>Mycobacterium kansasii (former subtype) with zoonotic potential isolated from diseased indoor pet cat, Japan.</title>
        <authorList>
            <person name="Fukano H."/>
            <person name="Terazono T."/>
            <person name="Hoshino Y."/>
        </authorList>
    </citation>
    <scope>NUCLEOTIDE SEQUENCE [LARGE SCALE GENOMIC DNA]</scope>
    <source>
        <strain evidence="4 5">Kuro-I</strain>
    </source>
</reference>
<sequence length="396" mass="40326">MVEELTLAAPLVLPGGTSVAVEVIVGGADESGARAVSVYSRADAGAGWVLHAEGTLTNGSLAPTTDLATWPPVGAVPVEIADGYERLAERGYGYGPAFRGLNAMWRRGDEVFAEVALPADAGVSVAGFGVHPVMLDAALHAVILASDGADDFGVDEGSVLVPFSWQGVSLHAGGASAVRARIAPVGPSRVSIELADGLGLPVLSVASMLARPVTDQQLRAAVSGSGPDRLFQVDWTAQPSAALEPVPVRAWGTTADSDSSTVVFESVPVPGDALAGVYTATNSVLDVLQSWLARDGAGVLVVTTRGAVALPGEDVTDLAGAAVWGLVRSAQTEHPGRIVLVDTDAALDESALAAVLAAGEPQVLWRGGQVYIARVHGSRAVGALLVPRATHRGGWA</sequence>
<comment type="caution">
    <text evidence="2">Lacks conserved residue(s) required for the propagation of feature annotation.</text>
</comment>
<dbReference type="SUPFAM" id="SSF51735">
    <property type="entry name" value="NAD(P)-binding Rossmann-fold domains"/>
    <property type="match status" value="1"/>
</dbReference>
<proteinExistence type="predicted"/>
<dbReference type="InterPro" id="IPR036291">
    <property type="entry name" value="NAD(P)-bd_dom_sf"/>
</dbReference>
<dbReference type="PANTHER" id="PTHR43775:SF51">
    <property type="entry name" value="INACTIVE PHENOLPHTHIOCEROL SYNTHESIS POLYKETIDE SYNTHASE TYPE I PKS1-RELATED"/>
    <property type="match status" value="1"/>
</dbReference>
<dbReference type="Pfam" id="PF14765">
    <property type="entry name" value="PS-DH"/>
    <property type="match status" value="1"/>
</dbReference>
<dbReference type="GO" id="GO:0006633">
    <property type="term" value="P:fatty acid biosynthetic process"/>
    <property type="evidence" value="ECO:0007669"/>
    <property type="project" value="TreeGrafter"/>
</dbReference>
<feature type="domain" description="PKS/mFAS DH" evidence="3">
    <location>
        <begin position="1"/>
        <end position="219"/>
    </location>
</feature>
<evidence type="ECO:0000256" key="2">
    <source>
        <dbReference type="PROSITE-ProRule" id="PRU01363"/>
    </source>
</evidence>
<dbReference type="Pfam" id="PF22953">
    <property type="entry name" value="SpnB_Rossmann"/>
    <property type="match status" value="1"/>
</dbReference>
<dbReference type="PANTHER" id="PTHR43775">
    <property type="entry name" value="FATTY ACID SYNTHASE"/>
    <property type="match status" value="1"/>
</dbReference>
<dbReference type="SMART" id="SM00826">
    <property type="entry name" value="PKS_DH"/>
    <property type="match status" value="1"/>
</dbReference>
<evidence type="ECO:0000259" key="3">
    <source>
        <dbReference type="PROSITE" id="PS52019"/>
    </source>
</evidence>
<keyword evidence="5" id="KW-1185">Reference proteome</keyword>
<gene>
    <name evidence="4" type="ORF">NIIDMKKI_31230</name>
</gene>
<dbReference type="InterPro" id="IPR020807">
    <property type="entry name" value="PKS_DH"/>
</dbReference>
<name>A0A7G1IAG2_MYCKA</name>
<organism evidence="4 5">
    <name type="scientific">Mycobacterium kansasii</name>
    <dbReference type="NCBI Taxonomy" id="1768"/>
    <lineage>
        <taxon>Bacteria</taxon>
        <taxon>Bacillati</taxon>
        <taxon>Actinomycetota</taxon>
        <taxon>Actinomycetes</taxon>
        <taxon>Mycobacteriales</taxon>
        <taxon>Mycobacteriaceae</taxon>
        <taxon>Mycobacterium</taxon>
    </lineage>
</organism>
<feature type="region of interest" description="C-terminal hotdog fold" evidence="2">
    <location>
        <begin position="75"/>
        <end position="219"/>
    </location>
</feature>
<dbReference type="AlphaFoldDB" id="A0A7G1IAG2"/>
<evidence type="ECO:0000256" key="1">
    <source>
        <dbReference type="ARBA" id="ARBA00022679"/>
    </source>
</evidence>
<dbReference type="PROSITE" id="PS52019">
    <property type="entry name" value="PKS_MFAS_DH"/>
    <property type="match status" value="1"/>
</dbReference>
<dbReference type="InterPro" id="IPR050091">
    <property type="entry name" value="PKS_NRPS_Biosynth_Enz"/>
</dbReference>
<evidence type="ECO:0000313" key="4">
    <source>
        <dbReference type="EMBL" id="BCI87917.1"/>
    </source>
</evidence>
<dbReference type="InterPro" id="IPR042104">
    <property type="entry name" value="PKS_dehydratase_sf"/>
</dbReference>
<dbReference type="InterPro" id="IPR049900">
    <property type="entry name" value="PKS_mFAS_DH"/>
</dbReference>
<accession>A0A7G1IAG2</accession>
<evidence type="ECO:0000313" key="5">
    <source>
        <dbReference type="Proteomes" id="UP000516380"/>
    </source>
</evidence>
<dbReference type="InterPro" id="IPR049551">
    <property type="entry name" value="PKS_DH_C"/>
</dbReference>
<dbReference type="FunFam" id="3.40.50.720:FF:000785">
    <property type="entry name" value="Polyketide synthase Pks12"/>
    <property type="match status" value="1"/>
</dbReference>